<dbReference type="Gene3D" id="1.20.5.2050">
    <property type="match status" value="1"/>
</dbReference>
<reference evidence="9 10" key="1">
    <citation type="submission" date="2020-04" db="EMBL/GenBank/DDBJ databases">
        <title>Perkinsus olseni comparative genomics.</title>
        <authorList>
            <person name="Bogema D.R."/>
        </authorList>
    </citation>
    <scope>NUCLEOTIDE SEQUENCE [LARGE SCALE GENOMIC DNA]</scope>
    <source>
        <strain evidence="9">ATCC PRA-179</strain>
    </source>
</reference>
<feature type="compositionally biased region" description="Basic and acidic residues" evidence="7">
    <location>
        <begin position="288"/>
        <end position="321"/>
    </location>
</feature>
<keyword evidence="3" id="KW-0238">DNA-binding</keyword>
<feature type="region of interest" description="Disordered" evidence="7">
    <location>
        <begin position="288"/>
        <end position="351"/>
    </location>
</feature>
<name>A0A7J6MGW8_PEROL</name>
<evidence type="ECO:0000256" key="3">
    <source>
        <dbReference type="ARBA" id="ARBA00023125"/>
    </source>
</evidence>
<feature type="compositionally biased region" description="Basic residues" evidence="7">
    <location>
        <begin position="189"/>
        <end position="198"/>
    </location>
</feature>
<dbReference type="GO" id="GO:0003677">
    <property type="term" value="F:DNA binding"/>
    <property type="evidence" value="ECO:0007669"/>
    <property type="project" value="UniProtKB-KW"/>
</dbReference>
<protein>
    <recommendedName>
        <fullName evidence="8">AP2/ERF domain-containing protein</fullName>
    </recommendedName>
</protein>
<sequence>MYMPSRLRASPSLKCRGGADLFSELGNVATGQHQSGVPVTGVDTLTSLENTLESLANLLFALRQERRRIQGEKQQLNVEWAKFRRMYAGSYIRMYQAAAMQGTTPPGAETCHVPQHYPRPSVSSHSEAMRSFNGVPAMEVPTWTAQLDKLTARLAAESAHNGQRASEARGKDTSRTRRPHSDEDTDRQHRAKVARHRHYSPEGIPEQHGGEDRPGSSRSRVPPSPPPSDHPRVKGITWVGGTRSWMARWLENGRVKSKTFSIKKYGFAEAYRLAEECRLRKMGISKEELTQGTKREPLDREEWDARTEPSTEELPESHSDAECGSVSVESASSVDSTESSQAVDAEERAKMEDGTRRVLGVIHLVDATNSGGDKNSSIATARDAGLTSEQYLAVSYTVLWKRKTPRNELTNISDI</sequence>
<comment type="caution">
    <text evidence="9">The sequence shown here is derived from an EMBL/GenBank/DDBJ whole genome shotgun (WGS) entry which is preliminary data.</text>
</comment>
<dbReference type="AlphaFoldDB" id="A0A7J6MGW8"/>
<evidence type="ECO:0000256" key="2">
    <source>
        <dbReference type="ARBA" id="ARBA00023015"/>
    </source>
</evidence>
<evidence type="ECO:0000256" key="5">
    <source>
        <dbReference type="ARBA" id="ARBA00023242"/>
    </source>
</evidence>
<dbReference type="Pfam" id="PF00847">
    <property type="entry name" value="AP2"/>
    <property type="match status" value="1"/>
</dbReference>
<evidence type="ECO:0000313" key="9">
    <source>
        <dbReference type="EMBL" id="KAF4670676.1"/>
    </source>
</evidence>
<dbReference type="Proteomes" id="UP000570595">
    <property type="component" value="Unassembled WGS sequence"/>
</dbReference>
<organism evidence="9 10">
    <name type="scientific">Perkinsus olseni</name>
    <name type="common">Perkinsus atlanticus</name>
    <dbReference type="NCBI Taxonomy" id="32597"/>
    <lineage>
        <taxon>Eukaryota</taxon>
        <taxon>Sar</taxon>
        <taxon>Alveolata</taxon>
        <taxon>Perkinsozoa</taxon>
        <taxon>Perkinsea</taxon>
        <taxon>Perkinsida</taxon>
        <taxon>Perkinsidae</taxon>
        <taxon>Perkinsus</taxon>
    </lineage>
</organism>
<evidence type="ECO:0000256" key="6">
    <source>
        <dbReference type="SAM" id="Coils"/>
    </source>
</evidence>
<feature type="compositionally biased region" description="Basic and acidic residues" evidence="7">
    <location>
        <begin position="166"/>
        <end position="188"/>
    </location>
</feature>
<evidence type="ECO:0000259" key="8">
    <source>
        <dbReference type="Pfam" id="PF00847"/>
    </source>
</evidence>
<feature type="coiled-coil region" evidence="6">
    <location>
        <begin position="45"/>
        <end position="79"/>
    </location>
</feature>
<proteinExistence type="predicted"/>
<evidence type="ECO:0000313" key="10">
    <source>
        <dbReference type="Proteomes" id="UP000570595"/>
    </source>
</evidence>
<evidence type="ECO:0000256" key="4">
    <source>
        <dbReference type="ARBA" id="ARBA00023163"/>
    </source>
</evidence>
<gene>
    <name evidence="9" type="ORF">FOZ61_009519</name>
</gene>
<dbReference type="OrthoDB" id="333966at2759"/>
<dbReference type="InterPro" id="IPR001471">
    <property type="entry name" value="AP2/ERF_dom"/>
</dbReference>
<keyword evidence="2" id="KW-0805">Transcription regulation</keyword>
<feature type="region of interest" description="Disordered" evidence="7">
    <location>
        <begin position="156"/>
        <end position="237"/>
    </location>
</feature>
<keyword evidence="4" id="KW-0804">Transcription</keyword>
<dbReference type="GO" id="GO:0005634">
    <property type="term" value="C:nucleus"/>
    <property type="evidence" value="ECO:0007669"/>
    <property type="project" value="UniProtKB-SubCell"/>
</dbReference>
<feature type="compositionally biased region" description="Low complexity" evidence="7">
    <location>
        <begin position="325"/>
        <end position="343"/>
    </location>
</feature>
<dbReference type="GO" id="GO:0003700">
    <property type="term" value="F:DNA-binding transcription factor activity"/>
    <property type="evidence" value="ECO:0007669"/>
    <property type="project" value="InterPro"/>
</dbReference>
<evidence type="ECO:0000256" key="7">
    <source>
        <dbReference type="SAM" id="MobiDB-lite"/>
    </source>
</evidence>
<comment type="subcellular location">
    <subcellularLocation>
        <location evidence="1">Nucleus</location>
    </subcellularLocation>
</comment>
<evidence type="ECO:0000256" key="1">
    <source>
        <dbReference type="ARBA" id="ARBA00004123"/>
    </source>
</evidence>
<feature type="domain" description="AP2/ERF" evidence="8">
    <location>
        <begin position="231"/>
        <end position="281"/>
    </location>
</feature>
<dbReference type="EMBL" id="JABAHT010000007">
    <property type="protein sequence ID" value="KAF4670676.1"/>
    <property type="molecule type" value="Genomic_DNA"/>
</dbReference>
<accession>A0A7J6MGW8</accession>
<keyword evidence="5" id="KW-0539">Nucleus</keyword>
<keyword evidence="6" id="KW-0175">Coiled coil</keyword>
<feature type="region of interest" description="Disordered" evidence="7">
    <location>
        <begin position="105"/>
        <end position="127"/>
    </location>
</feature>